<proteinExistence type="predicted"/>
<dbReference type="GeneID" id="93420075"/>
<accession>D1P6V8</accession>
<dbReference type="Pfam" id="PF05015">
    <property type="entry name" value="HigB-like_toxin"/>
    <property type="match status" value="1"/>
</dbReference>
<dbReference type="HOGENOM" id="CLU_155111_1_0_6"/>
<dbReference type="InterPro" id="IPR007711">
    <property type="entry name" value="HigB-1"/>
</dbReference>
<protein>
    <submittedName>
        <fullName evidence="1">Toxin HigB-1</fullName>
    </submittedName>
</protein>
<dbReference type="EMBL" id="ABXV02000046">
    <property type="protein sequence ID" value="EFB70805.1"/>
    <property type="molecule type" value="Genomic_DNA"/>
</dbReference>
<dbReference type="PANTHER" id="PTHR40266">
    <property type="entry name" value="TOXIN HIGB-1"/>
    <property type="match status" value="1"/>
</dbReference>
<gene>
    <name evidence="1" type="primary">higB</name>
    <name evidence="1" type="ORF">PROVRUST_07978</name>
</gene>
<evidence type="ECO:0000313" key="2">
    <source>
        <dbReference type="Proteomes" id="UP000005512"/>
    </source>
</evidence>
<dbReference type="RefSeq" id="WP_006815972.1">
    <property type="nucleotide sequence ID" value="NZ_GG703821.1"/>
</dbReference>
<keyword evidence="2" id="KW-1185">Reference proteome</keyword>
<dbReference type="InterPro" id="IPR035093">
    <property type="entry name" value="RelE/ParE_toxin_dom_sf"/>
</dbReference>
<dbReference type="PANTHER" id="PTHR40266:SF2">
    <property type="entry name" value="TOXIN HIGB-1"/>
    <property type="match status" value="1"/>
</dbReference>
<sequence>MEEVYVNEDNDCRLIFRDEYLRLFYVYGKLHRLIPSIICTVLARKLDMLNAAKTLQDFKSPPGNRFKQLKPPLEEFYSIRVNGQYRLIFKWKDTVEGLYLDPHKDV</sequence>
<dbReference type="SUPFAM" id="SSF143011">
    <property type="entry name" value="RelE-like"/>
    <property type="match status" value="1"/>
</dbReference>
<dbReference type="AlphaFoldDB" id="D1P6V8"/>
<name>D1P6V8_9GAMM</name>
<dbReference type="eggNOG" id="COG3549">
    <property type="taxonomic scope" value="Bacteria"/>
</dbReference>
<comment type="caution">
    <text evidence="1">The sequence shown here is derived from an EMBL/GenBank/DDBJ whole genome shotgun (WGS) entry which is preliminary data.</text>
</comment>
<evidence type="ECO:0000313" key="1">
    <source>
        <dbReference type="EMBL" id="EFB70805.1"/>
    </source>
</evidence>
<dbReference type="Proteomes" id="UP000005512">
    <property type="component" value="Unassembled WGS sequence"/>
</dbReference>
<organism evidence="1 2">
    <name type="scientific">Providencia rustigianii DSM 4541</name>
    <dbReference type="NCBI Taxonomy" id="500637"/>
    <lineage>
        <taxon>Bacteria</taxon>
        <taxon>Pseudomonadati</taxon>
        <taxon>Pseudomonadota</taxon>
        <taxon>Gammaproteobacteria</taxon>
        <taxon>Enterobacterales</taxon>
        <taxon>Morganellaceae</taxon>
        <taxon>Providencia</taxon>
    </lineage>
</organism>
<dbReference type="STRING" id="500637.PROVRUST_07978"/>
<dbReference type="Gene3D" id="3.30.2310.20">
    <property type="entry name" value="RelE-like"/>
    <property type="match status" value="1"/>
</dbReference>
<reference evidence="1" key="1">
    <citation type="submission" date="2009-12" db="EMBL/GenBank/DDBJ databases">
        <authorList>
            <person name="Weinstock G."/>
            <person name="Sodergren E."/>
            <person name="Clifton S."/>
            <person name="Fulton L."/>
            <person name="Fulton B."/>
            <person name="Courtney L."/>
            <person name="Fronick C."/>
            <person name="Harrison M."/>
            <person name="Strong C."/>
            <person name="Farmer C."/>
            <person name="Delahaunty K."/>
            <person name="Markovic C."/>
            <person name="Hall O."/>
            <person name="Minx P."/>
            <person name="Tomlinson C."/>
            <person name="Mitreva M."/>
            <person name="Nelson J."/>
            <person name="Hou S."/>
            <person name="Wollam A."/>
            <person name="Pepin K.H."/>
            <person name="Johnson M."/>
            <person name="Bhonagiri V."/>
            <person name="Nash W.E."/>
            <person name="Warren W."/>
            <person name="Chinwalla A."/>
            <person name="Mardis E.R."/>
            <person name="Wilson R.K."/>
        </authorList>
    </citation>
    <scope>NUCLEOTIDE SEQUENCE [LARGE SCALE GENOMIC DNA]</scope>
    <source>
        <strain evidence="1">DSM 4541</strain>
    </source>
</reference>